<dbReference type="InterPro" id="IPR013083">
    <property type="entry name" value="Znf_RING/FYVE/PHD"/>
</dbReference>
<dbReference type="FunFam" id="2.30.130.40:FF:000005">
    <property type="entry name" value="LON peptidase N-terminal domain and ring finger 1"/>
    <property type="match status" value="1"/>
</dbReference>
<dbReference type="GeneTree" id="ENSGT00440000033329"/>
<dbReference type="GO" id="GO:0008270">
    <property type="term" value="F:zinc ion binding"/>
    <property type="evidence" value="ECO:0007669"/>
    <property type="project" value="UniProtKB-KW"/>
</dbReference>
<feature type="region of interest" description="Disordered" evidence="5">
    <location>
        <begin position="440"/>
        <end position="470"/>
    </location>
</feature>
<dbReference type="Pfam" id="PF02190">
    <property type="entry name" value="LON_substr_bdg"/>
    <property type="match status" value="1"/>
</dbReference>
<dbReference type="PROSITE" id="PS51787">
    <property type="entry name" value="LON_N"/>
    <property type="match status" value="1"/>
</dbReference>
<keyword evidence="1" id="KW-0479">Metal-binding</keyword>
<dbReference type="SUPFAM" id="SSF88697">
    <property type="entry name" value="PUA domain-like"/>
    <property type="match status" value="1"/>
</dbReference>
<evidence type="ECO:0000259" key="7">
    <source>
        <dbReference type="PROSITE" id="PS51787"/>
    </source>
</evidence>
<dbReference type="Bgee" id="ENSACLG00000017464">
    <property type="expression patterns" value="Expressed in camera-type eye and 8 other cell types or tissues"/>
</dbReference>
<dbReference type="SMART" id="SM00464">
    <property type="entry name" value="LON"/>
    <property type="match status" value="1"/>
</dbReference>
<dbReference type="InterPro" id="IPR019734">
    <property type="entry name" value="TPR_rpt"/>
</dbReference>
<evidence type="ECO:0000256" key="1">
    <source>
        <dbReference type="ARBA" id="ARBA00022723"/>
    </source>
</evidence>
<dbReference type="InterPro" id="IPR015947">
    <property type="entry name" value="PUA-like_sf"/>
</dbReference>
<reference evidence="8" key="4">
    <citation type="submission" date="2025-09" db="UniProtKB">
        <authorList>
            <consortium name="Ensembl"/>
        </authorList>
    </citation>
    <scope>IDENTIFICATION</scope>
</reference>
<dbReference type="PROSITE" id="PS00518">
    <property type="entry name" value="ZF_RING_1"/>
    <property type="match status" value="2"/>
</dbReference>
<feature type="domain" description="Lon N-terminal" evidence="7">
    <location>
        <begin position="628"/>
        <end position="838"/>
    </location>
</feature>
<dbReference type="SMART" id="SM00028">
    <property type="entry name" value="TPR"/>
    <property type="match status" value="3"/>
</dbReference>
<feature type="domain" description="RING-type" evidence="6">
    <location>
        <begin position="549"/>
        <end position="587"/>
    </location>
</feature>
<dbReference type="SUPFAM" id="SSF48452">
    <property type="entry name" value="TPR-like"/>
    <property type="match status" value="1"/>
</dbReference>
<evidence type="ECO:0000259" key="6">
    <source>
        <dbReference type="PROSITE" id="PS50089"/>
    </source>
</evidence>
<accession>A0A3P8Q8T1</accession>
<proteinExistence type="predicted"/>
<evidence type="ECO:0000313" key="9">
    <source>
        <dbReference type="Proteomes" id="UP000265100"/>
    </source>
</evidence>
<dbReference type="InterPro" id="IPR011990">
    <property type="entry name" value="TPR-like_helical_dom_sf"/>
</dbReference>
<reference evidence="8 9" key="1">
    <citation type="submission" date="2018-05" db="EMBL/GenBank/DDBJ databases">
        <authorList>
            <person name="Datahose"/>
        </authorList>
    </citation>
    <scope>NUCLEOTIDE SEQUENCE</scope>
</reference>
<dbReference type="AlphaFoldDB" id="A0A3P8Q8T1"/>
<dbReference type="Proteomes" id="UP000265100">
    <property type="component" value="Chromosome 6"/>
</dbReference>
<feature type="region of interest" description="Disordered" evidence="5">
    <location>
        <begin position="509"/>
        <end position="535"/>
    </location>
</feature>
<organism evidence="8 9">
    <name type="scientific">Astatotilapia calliptera</name>
    <name type="common">Eastern happy</name>
    <name type="synonym">Chromis callipterus</name>
    <dbReference type="NCBI Taxonomy" id="8154"/>
    <lineage>
        <taxon>Eukaryota</taxon>
        <taxon>Metazoa</taxon>
        <taxon>Chordata</taxon>
        <taxon>Craniata</taxon>
        <taxon>Vertebrata</taxon>
        <taxon>Euteleostomi</taxon>
        <taxon>Actinopterygii</taxon>
        <taxon>Neopterygii</taxon>
        <taxon>Teleostei</taxon>
        <taxon>Neoteleostei</taxon>
        <taxon>Acanthomorphata</taxon>
        <taxon>Ovalentaria</taxon>
        <taxon>Cichlomorphae</taxon>
        <taxon>Cichliformes</taxon>
        <taxon>Cichlidae</taxon>
        <taxon>African cichlids</taxon>
        <taxon>Pseudocrenilabrinae</taxon>
        <taxon>Haplochromini</taxon>
        <taxon>Astatotilapia</taxon>
    </lineage>
</organism>
<dbReference type="GO" id="GO:0005737">
    <property type="term" value="C:cytoplasm"/>
    <property type="evidence" value="ECO:0007669"/>
    <property type="project" value="UniProtKB-ARBA"/>
</dbReference>
<dbReference type="Pfam" id="PF13923">
    <property type="entry name" value="zf-C3HC4_2"/>
    <property type="match status" value="1"/>
</dbReference>
<dbReference type="SMART" id="SM00184">
    <property type="entry name" value="RING"/>
    <property type="match status" value="2"/>
</dbReference>
<sequence length="843" mass="95525">MKLSSTGFVTERSRPITARVCCSRDNYFFYVTIGYLWESAFNIPLRTTAAVKCINTLAVSLYNILLLIFLDANMSLQPQAADALEERSAFFIGADSGNVSEEENHHELILQKANALASENCLREAIDWFSAAMRYSPVQPEQLSTFVDCILRNFKRKAAGPEPLSGRSSRDAAESSAEEDVLECPNCHCFLGEPVTLACGHSYCKRCLQRRLLDKCKLCTEHVRGEEKVNVILCGLLSKWFPEEVEKSKKVMEVDALCRRKRYQEAVDLATDVIQSDISSTISGCLAKELTCSRNPQGLRLEDPDMTVVARLSRAEAYMGLKQYRQALEDTNVCPRSSCSAEALFRKALVLHEMGQVDESLQVFLHCLAVDEDFPCAKRQVEKILCDLLSPGDENVKVGLRETTQNTLTHLRSKILVADTQAQPQRPVQRQHLHQVRAASAHHLENQEKRWESVERPGLSRAHSLRSHSSNCSEEGLKRVCSAPQLGDQDKGSLLKRKLSVSDIEPCVVDSGSSKHKKQGVAKGSKTPPTKPKMRIIPKDLLDSNDLECSLCMRLFYEPVSTPCGHTFCKNCLERCLDHMPQCPLCKESLKEYLASRKFKETILLDMLIKQYLSREYAERTKTHQEETRELSDLTKNVPIFVCTMAYPTVPCPLHVFEPRYRLMIRRCMDTGTRQFGMCISDPEKGFADYGCMLIIRSVHFLPDGRSVVDTIGGKRFRVLSRGLKDGYSTADIEHLEDSRVEDSEELARLQELHDAVYEQARVWFQNLKIHFHNQILQHFGPMPEREADIQATPNGPACCWWLLAVLPIDPRYQLSVLSMTTLKERLVKIQHILTYLQSIPNN</sequence>
<dbReference type="CDD" id="cd16513">
    <property type="entry name" value="RING-HC_LONFs_rpt1"/>
    <property type="match status" value="1"/>
</dbReference>
<evidence type="ECO:0000256" key="3">
    <source>
        <dbReference type="ARBA" id="ARBA00022833"/>
    </source>
</evidence>
<dbReference type="InterPro" id="IPR003111">
    <property type="entry name" value="Lon_prtase_N"/>
</dbReference>
<feature type="compositionally biased region" description="Basic and acidic residues" evidence="5">
    <location>
        <begin position="442"/>
        <end position="455"/>
    </location>
</feature>
<dbReference type="PANTHER" id="PTHR23327:SF4">
    <property type="entry name" value="LON PEPTIDASE N-TERMINAL DOMAIN AND RING FINGER PROTEIN 1"/>
    <property type="match status" value="1"/>
</dbReference>
<dbReference type="InterPro" id="IPR001841">
    <property type="entry name" value="Znf_RING"/>
</dbReference>
<evidence type="ECO:0000256" key="4">
    <source>
        <dbReference type="PROSITE-ProRule" id="PRU00175"/>
    </source>
</evidence>
<dbReference type="InterPro" id="IPR017907">
    <property type="entry name" value="Znf_RING_CS"/>
</dbReference>
<feature type="domain" description="RING-type" evidence="6">
    <location>
        <begin position="184"/>
        <end position="220"/>
    </location>
</feature>
<dbReference type="Gene3D" id="3.30.40.10">
    <property type="entry name" value="Zinc/RING finger domain, C3HC4 (zinc finger)"/>
    <property type="match status" value="2"/>
</dbReference>
<keyword evidence="3" id="KW-0862">Zinc</keyword>
<dbReference type="PANTHER" id="PTHR23327">
    <property type="entry name" value="RING FINGER PROTEIN 127"/>
    <property type="match status" value="1"/>
</dbReference>
<keyword evidence="9" id="KW-1185">Reference proteome</keyword>
<dbReference type="SUPFAM" id="SSF57850">
    <property type="entry name" value="RING/U-box"/>
    <property type="match status" value="2"/>
</dbReference>
<evidence type="ECO:0000313" key="8">
    <source>
        <dbReference type="Ensembl" id="ENSACLP00000025738.2"/>
    </source>
</evidence>
<keyword evidence="2 4" id="KW-0863">Zinc-finger</keyword>
<evidence type="ECO:0000256" key="5">
    <source>
        <dbReference type="SAM" id="MobiDB-lite"/>
    </source>
</evidence>
<evidence type="ECO:0000256" key="2">
    <source>
        <dbReference type="ARBA" id="ARBA00022771"/>
    </source>
</evidence>
<dbReference type="GO" id="GO:0061630">
    <property type="term" value="F:ubiquitin protein ligase activity"/>
    <property type="evidence" value="ECO:0007669"/>
    <property type="project" value="TreeGrafter"/>
</dbReference>
<protein>
    <submittedName>
        <fullName evidence="8">LON peptidase N-terminal domain and ring finger 1</fullName>
    </submittedName>
</protein>
<dbReference type="Ensembl" id="ENSACLT00000026349.2">
    <property type="protein sequence ID" value="ENSACLP00000025738.2"/>
    <property type="gene ID" value="ENSACLG00000017464.2"/>
</dbReference>
<reference evidence="9" key="2">
    <citation type="submission" date="2023-03" db="EMBL/GenBank/DDBJ databases">
        <authorList>
            <consortium name="Wellcome Sanger Institute Data Sharing"/>
        </authorList>
    </citation>
    <scope>NUCLEOTIDE SEQUENCE [LARGE SCALE GENOMIC DNA]</scope>
</reference>
<reference evidence="8" key="3">
    <citation type="submission" date="2025-08" db="UniProtKB">
        <authorList>
            <consortium name="Ensembl"/>
        </authorList>
    </citation>
    <scope>IDENTIFICATION</scope>
</reference>
<feature type="compositionally biased region" description="Low complexity" evidence="5">
    <location>
        <begin position="459"/>
        <end position="470"/>
    </location>
</feature>
<dbReference type="Gene3D" id="2.30.130.40">
    <property type="entry name" value="LON domain-like"/>
    <property type="match status" value="1"/>
</dbReference>
<dbReference type="InterPro" id="IPR046336">
    <property type="entry name" value="Lon_prtase_N_sf"/>
</dbReference>
<dbReference type="Gene3D" id="1.25.40.10">
    <property type="entry name" value="Tetratricopeptide repeat domain"/>
    <property type="match status" value="1"/>
</dbReference>
<dbReference type="CDD" id="cd16514">
    <property type="entry name" value="RING-HC_LONFs_rpt2"/>
    <property type="match status" value="1"/>
</dbReference>
<name>A0A3P8Q8T1_ASTCA</name>
<dbReference type="PROSITE" id="PS50089">
    <property type="entry name" value="ZF_RING_2"/>
    <property type="match status" value="2"/>
</dbReference>